<dbReference type="EMBL" id="VKHS01000001">
    <property type="protein sequence ID" value="MBB0227958.1"/>
    <property type="molecule type" value="Genomic_DNA"/>
</dbReference>
<dbReference type="RefSeq" id="WP_182659667.1">
    <property type="nucleotide sequence ID" value="NZ_VKHS01000001.1"/>
</dbReference>
<protein>
    <submittedName>
        <fullName evidence="1">Uncharacterized protein</fullName>
    </submittedName>
</protein>
<keyword evidence="2" id="KW-1185">Reference proteome</keyword>
<proteinExistence type="predicted"/>
<organism evidence="1 2">
    <name type="scientific">Streptomyces calidiresistens</name>
    <dbReference type="NCBI Taxonomy" id="1485586"/>
    <lineage>
        <taxon>Bacteria</taxon>
        <taxon>Bacillati</taxon>
        <taxon>Actinomycetota</taxon>
        <taxon>Actinomycetes</taxon>
        <taxon>Kitasatosporales</taxon>
        <taxon>Streptomycetaceae</taxon>
        <taxon>Streptomyces</taxon>
    </lineage>
</organism>
<dbReference type="Proteomes" id="UP000530234">
    <property type="component" value="Unassembled WGS sequence"/>
</dbReference>
<reference evidence="2" key="1">
    <citation type="submission" date="2019-10" db="EMBL/GenBank/DDBJ databases">
        <title>Streptomyces sp. nov., a novel actinobacterium isolated from alkaline environment.</title>
        <authorList>
            <person name="Golinska P."/>
        </authorList>
    </citation>
    <scope>NUCLEOTIDE SEQUENCE [LARGE SCALE GENOMIC DNA]</scope>
    <source>
        <strain evidence="2">DSM 42108</strain>
    </source>
</reference>
<gene>
    <name evidence="1" type="ORF">FOE67_00115</name>
</gene>
<name>A0A7W3SZ53_9ACTN</name>
<evidence type="ECO:0000313" key="1">
    <source>
        <dbReference type="EMBL" id="MBB0227958.1"/>
    </source>
</evidence>
<comment type="caution">
    <text evidence="1">The sequence shown here is derived from an EMBL/GenBank/DDBJ whole genome shotgun (WGS) entry which is preliminary data.</text>
</comment>
<dbReference type="AlphaFoldDB" id="A0A7W3SZ53"/>
<accession>A0A7W3SZ53</accession>
<sequence>MGRNFNYRILRSFEGYGWQRTGQHESPVAIRYTDENAAARAQERRKISLVLRPLLAAVWSSRDEMEKNDRCIEQSRGLLLRWKKYPPKKNPARRKKWHEQRIRECESRRSELSRQHEEAVIALQEIRSRLRAEYQGPLTPEEVDRLLR</sequence>
<evidence type="ECO:0000313" key="2">
    <source>
        <dbReference type="Proteomes" id="UP000530234"/>
    </source>
</evidence>